<dbReference type="EMBL" id="NHTK01006058">
    <property type="protein sequence ID" value="PPQ65789.1"/>
    <property type="molecule type" value="Genomic_DNA"/>
</dbReference>
<feature type="compositionally biased region" description="Basic and acidic residues" evidence="1">
    <location>
        <begin position="243"/>
        <end position="254"/>
    </location>
</feature>
<sequence length="920" mass="100191">MILRGLQLTTTSEQQHRPTVAPSLLQDPAFSPDPHSNPYFVTSHEPDWLFPPPGHPVLKNKNRFINSIQTDHDQGDTITTHQQLIQPPNSPATVSDPHENPHFPFKLEATATSSLTPIKRNPISFQHTEGILTLQPQRSITPPLLLQPAATAPNPSHKFPKFNKRFMPFLSRRKSAKPQEPSASQSITAKLSKPTANHLTQGPSGTTSHSLSSAQKHHLISNTAGAQQAGPVGATIPPTLPIPHDELRAGESSRSENTAATSLPTTSRKSSVTGSTASKRLPNGLGVRPADLDRIDELDDSNLWGVSLHHGGPYEAAVKAIRRGAGDKRMPLGLPGNSSFHEYHRRAMEAHGNVYVPPRAPVGVSLKLSPGQILPRNFSAPEGMVFGRPRRENPPQPVMMMRPKPPTTMVAEPSIMAFSPPPPSQTPPPAPQPQHIPHIVVVPQTPSQPISQPQQPRVLEVDRLPDAPIDDTARIGMAMFAEDPEPSPRSATHHGDEYDPYDPIHLEVTHSTSRTPSPSINMTSVPVPTSRVLTPEMAQEVAVGPDASTSDLTLIGSTDERSHPPTPAGPAHISLAEPPPYSNATDARVPADHFQSPAMTQTPYPPQRQILDQNPVPASLMPGMGRQPAIPILIQPFEANQRPNDQPRVSLERRPAETSNRMHPPPRDASTTPPQQRHRDAYPQRPQPIPQLAYEETREQPSTAPARPMPRELHTQYTPLVRDGQAGVLNNRGPPAAAFDVDRDARSTHPSISTQASSMQRYAPPRHQPRQLVMPTPLNTNRAGQHGGNQVPPPATFVRGHYQQRSRQLTVPAPLAQHGAAPMRPIAVPVTPITPRAQELQMNSGKGGKLKKRASLFGSSKPPPQPVQKAPVLTTVSFAPPIIAFERGRGDEKMLLRANTERLPPTSGPKRFLSKRQSNV</sequence>
<comment type="caution">
    <text evidence="2">The sequence shown here is derived from an EMBL/GenBank/DDBJ whole genome shotgun (WGS) entry which is preliminary data.</text>
</comment>
<feature type="region of interest" description="Disordered" evidence="1">
    <location>
        <begin position="725"/>
        <end position="807"/>
    </location>
</feature>
<feature type="region of interest" description="Disordered" evidence="1">
    <location>
        <begin position="540"/>
        <end position="624"/>
    </location>
</feature>
<evidence type="ECO:0000313" key="3">
    <source>
        <dbReference type="Proteomes" id="UP000284842"/>
    </source>
</evidence>
<feature type="region of interest" description="Disordered" evidence="1">
    <location>
        <begin position="483"/>
        <end position="503"/>
    </location>
</feature>
<feature type="compositionally biased region" description="Polar residues" evidence="1">
    <location>
        <begin position="181"/>
        <end position="226"/>
    </location>
</feature>
<evidence type="ECO:0000256" key="1">
    <source>
        <dbReference type="SAM" id="MobiDB-lite"/>
    </source>
</evidence>
<gene>
    <name evidence="2" type="ORF">CVT24_012006</name>
</gene>
<feature type="region of interest" description="Disordered" evidence="1">
    <location>
        <begin position="172"/>
        <end position="287"/>
    </location>
</feature>
<feature type="compositionally biased region" description="Polar residues" evidence="1">
    <location>
        <begin position="255"/>
        <end position="278"/>
    </location>
</feature>
<reference evidence="2 3" key="1">
    <citation type="journal article" date="2018" name="Evol. Lett.">
        <title>Horizontal gene cluster transfer increased hallucinogenic mushroom diversity.</title>
        <authorList>
            <person name="Reynolds H.T."/>
            <person name="Vijayakumar V."/>
            <person name="Gluck-Thaler E."/>
            <person name="Korotkin H.B."/>
            <person name="Matheny P.B."/>
            <person name="Slot J.C."/>
        </authorList>
    </citation>
    <scope>NUCLEOTIDE SEQUENCE [LARGE SCALE GENOMIC DNA]</scope>
    <source>
        <strain evidence="2 3">2629</strain>
    </source>
</reference>
<feature type="region of interest" description="Disordered" evidence="1">
    <location>
        <begin position="638"/>
        <end position="686"/>
    </location>
</feature>
<evidence type="ECO:0000313" key="2">
    <source>
        <dbReference type="EMBL" id="PPQ65789.1"/>
    </source>
</evidence>
<dbReference type="InParanoid" id="A0A409VHQ8"/>
<dbReference type="AlphaFoldDB" id="A0A409VHQ8"/>
<feature type="compositionally biased region" description="Basic and acidic residues" evidence="1">
    <location>
        <begin position="493"/>
        <end position="503"/>
    </location>
</feature>
<proteinExistence type="predicted"/>
<feature type="region of interest" description="Disordered" evidence="1">
    <location>
        <begin position="380"/>
        <end position="399"/>
    </location>
</feature>
<accession>A0A409VHQ8</accession>
<keyword evidence="3" id="KW-1185">Reference proteome</keyword>
<feature type="region of interest" description="Disordered" evidence="1">
    <location>
        <begin position="889"/>
        <end position="920"/>
    </location>
</feature>
<dbReference type="STRING" id="181874.A0A409VHQ8"/>
<dbReference type="OrthoDB" id="2684446at2759"/>
<organism evidence="2 3">
    <name type="scientific">Panaeolus cyanescens</name>
    <dbReference type="NCBI Taxonomy" id="181874"/>
    <lineage>
        <taxon>Eukaryota</taxon>
        <taxon>Fungi</taxon>
        <taxon>Dikarya</taxon>
        <taxon>Basidiomycota</taxon>
        <taxon>Agaricomycotina</taxon>
        <taxon>Agaricomycetes</taxon>
        <taxon>Agaricomycetidae</taxon>
        <taxon>Agaricales</taxon>
        <taxon>Agaricineae</taxon>
        <taxon>Galeropsidaceae</taxon>
        <taxon>Panaeolus</taxon>
    </lineage>
</organism>
<feature type="region of interest" description="Disordered" evidence="1">
    <location>
        <begin position="1"/>
        <end position="38"/>
    </location>
</feature>
<feature type="compositionally biased region" description="Polar residues" evidence="1">
    <location>
        <begin position="547"/>
        <end position="556"/>
    </location>
</feature>
<dbReference type="Proteomes" id="UP000284842">
    <property type="component" value="Unassembled WGS sequence"/>
</dbReference>
<name>A0A409VHQ8_9AGAR</name>
<feature type="compositionally biased region" description="Polar residues" evidence="1">
    <location>
        <begin position="748"/>
        <end position="760"/>
    </location>
</feature>
<protein>
    <submittedName>
        <fullName evidence="2">Uncharacterized protein</fullName>
    </submittedName>
</protein>